<accession>A0ACA9QH79</accession>
<protein>
    <submittedName>
        <fullName evidence="1">7530_t:CDS:1</fullName>
    </submittedName>
</protein>
<comment type="caution">
    <text evidence="1">The sequence shown here is derived from an EMBL/GenBank/DDBJ whole genome shotgun (WGS) entry which is preliminary data.</text>
</comment>
<keyword evidence="2" id="KW-1185">Reference proteome</keyword>
<feature type="non-terminal residue" evidence="1">
    <location>
        <position position="42"/>
    </location>
</feature>
<reference evidence="1" key="1">
    <citation type="submission" date="2021-06" db="EMBL/GenBank/DDBJ databases">
        <authorList>
            <person name="Kallberg Y."/>
            <person name="Tangrot J."/>
            <person name="Rosling A."/>
        </authorList>
    </citation>
    <scope>NUCLEOTIDE SEQUENCE</scope>
    <source>
        <strain evidence="1">IL203A</strain>
    </source>
</reference>
<organism evidence="1 2">
    <name type="scientific">Dentiscutata heterogama</name>
    <dbReference type="NCBI Taxonomy" id="1316150"/>
    <lineage>
        <taxon>Eukaryota</taxon>
        <taxon>Fungi</taxon>
        <taxon>Fungi incertae sedis</taxon>
        <taxon>Mucoromycota</taxon>
        <taxon>Glomeromycotina</taxon>
        <taxon>Glomeromycetes</taxon>
        <taxon>Diversisporales</taxon>
        <taxon>Gigasporaceae</taxon>
        <taxon>Dentiscutata</taxon>
    </lineage>
</organism>
<evidence type="ECO:0000313" key="1">
    <source>
        <dbReference type="EMBL" id="CAG8750967.1"/>
    </source>
</evidence>
<gene>
    <name evidence="1" type="ORF">DHETER_LOCUS14633</name>
</gene>
<proteinExistence type="predicted"/>
<dbReference type="Proteomes" id="UP000789702">
    <property type="component" value="Unassembled WGS sequence"/>
</dbReference>
<dbReference type="EMBL" id="CAJVPU010046120">
    <property type="protein sequence ID" value="CAG8750967.1"/>
    <property type="molecule type" value="Genomic_DNA"/>
</dbReference>
<feature type="non-terminal residue" evidence="1">
    <location>
        <position position="1"/>
    </location>
</feature>
<evidence type="ECO:0000313" key="2">
    <source>
        <dbReference type="Proteomes" id="UP000789702"/>
    </source>
</evidence>
<name>A0ACA9QH79_9GLOM</name>
<sequence length="42" mass="4886">IDVWARKGSDFEPLDYKFDIFRSLAEELLSAKTSMSLEVYIT</sequence>